<evidence type="ECO:0000256" key="6">
    <source>
        <dbReference type="SAM" id="SignalP"/>
    </source>
</evidence>
<dbReference type="AlphaFoldDB" id="A0AAU9D8Y1"/>
<feature type="signal peptide" evidence="6">
    <location>
        <begin position="1"/>
        <end position="26"/>
    </location>
</feature>
<proteinExistence type="inferred from homology"/>
<evidence type="ECO:0000256" key="2">
    <source>
        <dbReference type="ARBA" id="ARBA00006275"/>
    </source>
</evidence>
<organism evidence="8 9">
    <name type="scientific">Fulvitalea axinellae</name>
    <dbReference type="NCBI Taxonomy" id="1182444"/>
    <lineage>
        <taxon>Bacteria</taxon>
        <taxon>Pseudomonadati</taxon>
        <taxon>Bacteroidota</taxon>
        <taxon>Cytophagia</taxon>
        <taxon>Cytophagales</taxon>
        <taxon>Persicobacteraceae</taxon>
        <taxon>Fulvitalea</taxon>
    </lineage>
</organism>
<evidence type="ECO:0000256" key="3">
    <source>
        <dbReference type="ARBA" id="ARBA00022729"/>
    </source>
</evidence>
<comment type="subcellular location">
    <subcellularLocation>
        <location evidence="1">Cell outer membrane</location>
    </subcellularLocation>
</comment>
<feature type="domain" description="RagB/SusD" evidence="7">
    <location>
        <begin position="324"/>
        <end position="502"/>
    </location>
</feature>
<feature type="chain" id="PRO_5043672739" description="RagB/SusD domain-containing protein" evidence="6">
    <location>
        <begin position="27"/>
        <end position="522"/>
    </location>
</feature>
<keyword evidence="5" id="KW-0998">Cell outer membrane</keyword>
<dbReference type="EMBL" id="AP025318">
    <property type="protein sequence ID" value="BDD12428.1"/>
    <property type="molecule type" value="Genomic_DNA"/>
</dbReference>
<keyword evidence="3 6" id="KW-0732">Signal</keyword>
<evidence type="ECO:0000256" key="4">
    <source>
        <dbReference type="ARBA" id="ARBA00023136"/>
    </source>
</evidence>
<dbReference type="Gene3D" id="1.25.40.390">
    <property type="match status" value="1"/>
</dbReference>
<dbReference type="InterPro" id="IPR012944">
    <property type="entry name" value="SusD_RagB_dom"/>
</dbReference>
<evidence type="ECO:0000313" key="9">
    <source>
        <dbReference type="Proteomes" id="UP001348817"/>
    </source>
</evidence>
<keyword evidence="9" id="KW-1185">Reference proteome</keyword>
<dbReference type="RefSeq" id="WP_338395565.1">
    <property type="nucleotide sequence ID" value="NZ_AP025318.1"/>
</dbReference>
<evidence type="ECO:0000256" key="5">
    <source>
        <dbReference type="ARBA" id="ARBA00023237"/>
    </source>
</evidence>
<sequence length="522" mass="59116">MRTFTRLWICLLLLGSLGLGSCSDYFDPDQDTILEEDKHWTSNEKVRSAMIGAYAELQDLVEEVVVLGDLRADLLTVTDNYNGDLIEIDEHRIGKNNVYANPRVFYDVILACNDIIANVDKALVDADFTEEIMEVYLAEAKSLRAWTYLQLAQTYKSVPLILDPLTGYGESFEPEMIERTKLLAWLVQEMEAVKDAPKLHWRGDSDDFAWDRFNINRNALLGELHLLTGNYSTASGYFLEAIVTDGGGEDSDFFKCSNRTGGSSWERIWNAVPTTETSAAYAEHVSIVPFKRTGGQSNGFAKLFLYGIAGDYLLKPTAQAISAWEDVHDNDEDFRRERGSVGFSTIGGKLSYFVRKYVMDKDNMSLSSEIVSEAPFCIYRAADLHLMYAEAVNRMNLHDDAMATINTGIPGQPEADGIRKRINLESIDLLEYTGLKDAPHLLNKLEAVEEILLEENAREFAFEGRRWNTLVRFASRSNNPMMLAKRVAQKFTDQAKAQEVYTELINPDNWYLDFNMNFLGKE</sequence>
<name>A0AAU9D8Y1_9BACT</name>
<dbReference type="InterPro" id="IPR011990">
    <property type="entry name" value="TPR-like_helical_dom_sf"/>
</dbReference>
<comment type="similarity">
    <text evidence="2">Belongs to the SusD family.</text>
</comment>
<dbReference type="GO" id="GO:0009279">
    <property type="term" value="C:cell outer membrane"/>
    <property type="evidence" value="ECO:0007669"/>
    <property type="project" value="UniProtKB-SubCell"/>
</dbReference>
<keyword evidence="8" id="KW-0614">Plasmid</keyword>
<accession>A0AAU9D8Y1</accession>
<evidence type="ECO:0000256" key="1">
    <source>
        <dbReference type="ARBA" id="ARBA00004442"/>
    </source>
</evidence>
<dbReference type="PROSITE" id="PS51257">
    <property type="entry name" value="PROKAR_LIPOPROTEIN"/>
    <property type="match status" value="1"/>
</dbReference>
<dbReference type="Pfam" id="PF07980">
    <property type="entry name" value="SusD_RagB"/>
    <property type="match status" value="1"/>
</dbReference>
<dbReference type="SUPFAM" id="SSF48452">
    <property type="entry name" value="TPR-like"/>
    <property type="match status" value="1"/>
</dbReference>
<dbReference type="Proteomes" id="UP001348817">
    <property type="component" value="Plasmid pFA4"/>
</dbReference>
<dbReference type="KEGG" id="fax:FUAX_48600"/>
<geneLocation type="plasmid" evidence="8 9">
    <name>pFA4</name>
</geneLocation>
<evidence type="ECO:0000259" key="7">
    <source>
        <dbReference type="Pfam" id="PF07980"/>
    </source>
</evidence>
<gene>
    <name evidence="8" type="ORF">FUAX_48600</name>
</gene>
<evidence type="ECO:0000313" key="8">
    <source>
        <dbReference type="EMBL" id="BDD12428.1"/>
    </source>
</evidence>
<reference evidence="8 9" key="1">
    <citation type="submission" date="2021-12" db="EMBL/GenBank/DDBJ databases">
        <title>Genome sequencing of bacteria with rrn-lacking chromosome and rrn-plasmid.</title>
        <authorList>
            <person name="Anda M."/>
            <person name="Iwasaki W."/>
        </authorList>
    </citation>
    <scope>NUCLEOTIDE SEQUENCE [LARGE SCALE GENOMIC DNA]</scope>
    <source>
        <strain evidence="8 9">DSM 100852</strain>
        <plasmid evidence="8 9">pFA4</plasmid>
    </source>
</reference>
<keyword evidence="4" id="KW-0472">Membrane</keyword>
<protein>
    <recommendedName>
        <fullName evidence="7">RagB/SusD domain-containing protein</fullName>
    </recommendedName>
</protein>